<keyword evidence="6 7" id="KW-0472">Membrane</keyword>
<evidence type="ECO:0000256" key="1">
    <source>
        <dbReference type="ARBA" id="ARBA00004651"/>
    </source>
</evidence>
<evidence type="ECO:0000313" key="10">
    <source>
        <dbReference type="Proteomes" id="UP001243420"/>
    </source>
</evidence>
<keyword evidence="3" id="KW-1003">Cell membrane</keyword>
<sequence>MEMIWIDRLRRLNRGIALLTGLMLLACAGFVLLDITMRRLGGSLGGTEEIAGYAMAIGTAWGMAYTLLELGHVRIDLLRARGTTLVRALADIFSMVVLTATVTFIAVQAWPVVARSLANSSRANTPLETPLAWVQVPWFAGWVWFATVSAVLTLLALSMVLRGRAGETEAAIGAFAEVDTLQ</sequence>
<evidence type="ECO:0000256" key="5">
    <source>
        <dbReference type="ARBA" id="ARBA00022989"/>
    </source>
</evidence>
<dbReference type="Pfam" id="PF04290">
    <property type="entry name" value="DctQ"/>
    <property type="match status" value="1"/>
</dbReference>
<organism evidence="9 10">
    <name type="scientific">Jannaschia ovalis</name>
    <dbReference type="NCBI Taxonomy" id="3038773"/>
    <lineage>
        <taxon>Bacteria</taxon>
        <taxon>Pseudomonadati</taxon>
        <taxon>Pseudomonadota</taxon>
        <taxon>Alphaproteobacteria</taxon>
        <taxon>Rhodobacterales</taxon>
        <taxon>Roseobacteraceae</taxon>
        <taxon>Jannaschia</taxon>
    </lineage>
</organism>
<dbReference type="InterPro" id="IPR055348">
    <property type="entry name" value="DctQ"/>
</dbReference>
<accession>A0ABY8LD66</accession>
<evidence type="ECO:0000256" key="2">
    <source>
        <dbReference type="ARBA" id="ARBA00022448"/>
    </source>
</evidence>
<evidence type="ECO:0000256" key="7">
    <source>
        <dbReference type="RuleBase" id="RU369079"/>
    </source>
</evidence>
<evidence type="ECO:0000256" key="6">
    <source>
        <dbReference type="ARBA" id="ARBA00023136"/>
    </source>
</evidence>
<name>A0ABY8LD66_9RHOB</name>
<feature type="domain" description="Tripartite ATP-independent periplasmic transporters DctQ component" evidence="8">
    <location>
        <begin position="29"/>
        <end position="151"/>
    </location>
</feature>
<evidence type="ECO:0000256" key="4">
    <source>
        <dbReference type="ARBA" id="ARBA00022692"/>
    </source>
</evidence>
<keyword evidence="4 7" id="KW-0812">Transmembrane</keyword>
<feature type="transmembrane region" description="Helical" evidence="7">
    <location>
        <begin position="12"/>
        <end position="33"/>
    </location>
</feature>
<feature type="transmembrane region" description="Helical" evidence="7">
    <location>
        <begin position="53"/>
        <end position="71"/>
    </location>
</feature>
<feature type="transmembrane region" description="Helical" evidence="7">
    <location>
        <begin position="92"/>
        <end position="113"/>
    </location>
</feature>
<protein>
    <recommendedName>
        <fullName evidence="7">TRAP transporter small permease protein</fullName>
    </recommendedName>
</protein>
<keyword evidence="7" id="KW-0997">Cell inner membrane</keyword>
<comment type="subcellular location">
    <subcellularLocation>
        <location evidence="7">Cell inner membrane</location>
        <topology evidence="7">Multi-pass membrane protein</topology>
    </subcellularLocation>
    <subcellularLocation>
        <location evidence="1">Cell membrane</location>
        <topology evidence="1">Multi-pass membrane protein</topology>
    </subcellularLocation>
</comment>
<proteinExistence type="inferred from homology"/>
<evidence type="ECO:0000256" key="3">
    <source>
        <dbReference type="ARBA" id="ARBA00022475"/>
    </source>
</evidence>
<keyword evidence="2 7" id="KW-0813">Transport</keyword>
<dbReference type="EMBL" id="CP122537">
    <property type="protein sequence ID" value="WGH78005.1"/>
    <property type="molecule type" value="Genomic_DNA"/>
</dbReference>
<evidence type="ECO:0000259" key="8">
    <source>
        <dbReference type="Pfam" id="PF04290"/>
    </source>
</evidence>
<keyword evidence="10" id="KW-1185">Reference proteome</keyword>
<reference evidence="9 10" key="1">
    <citation type="submission" date="2023-04" db="EMBL/GenBank/DDBJ databases">
        <title>Jannaschia ovalis sp. nov., a marine bacterium isolated from sea tidal flat.</title>
        <authorList>
            <person name="Kwon D.Y."/>
            <person name="Kim J.-J."/>
        </authorList>
    </citation>
    <scope>NUCLEOTIDE SEQUENCE [LARGE SCALE GENOMIC DNA]</scope>
    <source>
        <strain evidence="9 10">GRR-S6-38</strain>
    </source>
</reference>
<comment type="subunit">
    <text evidence="7">The complex comprises the extracytoplasmic solute receptor protein and the two transmembrane proteins.</text>
</comment>
<gene>
    <name evidence="9" type="ORF">P8627_13340</name>
</gene>
<comment type="similarity">
    <text evidence="7">Belongs to the TRAP transporter small permease family.</text>
</comment>
<evidence type="ECO:0000313" key="9">
    <source>
        <dbReference type="EMBL" id="WGH78005.1"/>
    </source>
</evidence>
<comment type="function">
    <text evidence="7">Part of the tripartite ATP-independent periplasmic (TRAP) transport system.</text>
</comment>
<feature type="transmembrane region" description="Helical" evidence="7">
    <location>
        <begin position="133"/>
        <end position="157"/>
    </location>
</feature>
<dbReference type="Proteomes" id="UP001243420">
    <property type="component" value="Chromosome"/>
</dbReference>
<keyword evidence="5 7" id="KW-1133">Transmembrane helix</keyword>